<proteinExistence type="predicted"/>
<name>A0A1F5P1W4_9BACT</name>
<comment type="caution">
    <text evidence="1">The sequence shown here is derived from an EMBL/GenBank/DDBJ whole genome shotgun (WGS) entry which is preliminary data.</text>
</comment>
<organism evidence="1 2">
    <name type="scientific">Candidatus Doudnabacteria bacterium RIFCSPHIGHO2_01_FULL_49_9</name>
    <dbReference type="NCBI Taxonomy" id="1817827"/>
    <lineage>
        <taxon>Bacteria</taxon>
        <taxon>Candidatus Doudnaibacteriota</taxon>
    </lineage>
</organism>
<dbReference type="AlphaFoldDB" id="A0A1F5P1W4"/>
<dbReference type="EMBL" id="MFEN01000034">
    <property type="protein sequence ID" value="OGE83872.1"/>
    <property type="molecule type" value="Genomic_DNA"/>
</dbReference>
<sequence>MIVHYGNKEVNGRARSFASLTAAFTIAATLTRITGLTLFCPRILAWNVVDVIHLFRNTIMFRTVCAMLRQAVKLDRSPGATMAVGQVQLLLA</sequence>
<dbReference type="Proteomes" id="UP000176339">
    <property type="component" value="Unassembled WGS sequence"/>
</dbReference>
<protein>
    <submittedName>
        <fullName evidence="1">Uncharacterized protein</fullName>
    </submittedName>
</protein>
<accession>A0A1F5P1W4</accession>
<gene>
    <name evidence="1" type="ORF">A2846_05085</name>
</gene>
<reference evidence="1 2" key="1">
    <citation type="journal article" date="2016" name="Nat. Commun.">
        <title>Thousands of microbial genomes shed light on interconnected biogeochemical processes in an aquifer system.</title>
        <authorList>
            <person name="Anantharaman K."/>
            <person name="Brown C.T."/>
            <person name="Hug L.A."/>
            <person name="Sharon I."/>
            <person name="Castelle C.J."/>
            <person name="Probst A.J."/>
            <person name="Thomas B.C."/>
            <person name="Singh A."/>
            <person name="Wilkins M.J."/>
            <person name="Karaoz U."/>
            <person name="Brodie E.L."/>
            <person name="Williams K.H."/>
            <person name="Hubbard S.S."/>
            <person name="Banfield J.F."/>
        </authorList>
    </citation>
    <scope>NUCLEOTIDE SEQUENCE [LARGE SCALE GENOMIC DNA]</scope>
</reference>
<evidence type="ECO:0000313" key="1">
    <source>
        <dbReference type="EMBL" id="OGE83872.1"/>
    </source>
</evidence>
<evidence type="ECO:0000313" key="2">
    <source>
        <dbReference type="Proteomes" id="UP000176339"/>
    </source>
</evidence>